<dbReference type="Proteomes" id="UP000219775">
    <property type="component" value="Unassembled WGS sequence"/>
</dbReference>
<protein>
    <submittedName>
        <fullName evidence="3">TetR family transcriptional regulator</fullName>
    </submittedName>
</protein>
<reference evidence="3 4" key="1">
    <citation type="submission" date="2017-09" db="EMBL/GenBank/DDBJ databases">
        <title>Large-scale bioinformatics analysis of Bacillus genomes uncovers conserved roles of natural products in bacterial physiology.</title>
        <authorList>
            <consortium name="Agbiome Team Llc"/>
            <person name="Bleich R.M."/>
            <person name="Grubbs K.J."/>
            <person name="Santa Maria K.C."/>
            <person name="Allen S.E."/>
            <person name="Farag S."/>
            <person name="Shank E.A."/>
            <person name="Bowers A."/>
        </authorList>
    </citation>
    <scope>NUCLEOTIDE SEQUENCE [LARGE SCALE GENOMIC DNA]</scope>
    <source>
        <strain evidence="3 4">AFS009893</strain>
    </source>
</reference>
<dbReference type="RefSeq" id="WP_097850046.1">
    <property type="nucleotide sequence ID" value="NZ_NUBH01000094.1"/>
</dbReference>
<organism evidence="3 4">
    <name type="scientific">Bacillus pseudomycoides</name>
    <dbReference type="NCBI Taxonomy" id="64104"/>
    <lineage>
        <taxon>Bacteria</taxon>
        <taxon>Bacillati</taxon>
        <taxon>Bacillota</taxon>
        <taxon>Bacilli</taxon>
        <taxon>Bacillales</taxon>
        <taxon>Bacillaceae</taxon>
        <taxon>Bacillus</taxon>
        <taxon>Bacillus cereus group</taxon>
    </lineage>
</organism>
<dbReference type="Pfam" id="PF00440">
    <property type="entry name" value="TetR_N"/>
    <property type="match status" value="1"/>
</dbReference>
<dbReference type="InterPro" id="IPR050624">
    <property type="entry name" value="HTH-type_Tx_Regulator"/>
</dbReference>
<name>A0A2C3XKM2_9BACI</name>
<dbReference type="PANTHER" id="PTHR43479:SF11">
    <property type="entry name" value="ACREF_ENVCD OPERON REPRESSOR-RELATED"/>
    <property type="match status" value="1"/>
</dbReference>
<dbReference type="PANTHER" id="PTHR43479">
    <property type="entry name" value="ACREF/ENVCD OPERON REPRESSOR-RELATED"/>
    <property type="match status" value="1"/>
</dbReference>
<evidence type="ECO:0000313" key="4">
    <source>
        <dbReference type="Proteomes" id="UP000219775"/>
    </source>
</evidence>
<proteinExistence type="predicted"/>
<dbReference type="InterPro" id="IPR036271">
    <property type="entry name" value="Tet_transcr_reg_TetR-rel_C_sf"/>
</dbReference>
<gene>
    <name evidence="3" type="ORF">CN613_29800</name>
</gene>
<dbReference type="PRINTS" id="PR00455">
    <property type="entry name" value="HTHTETR"/>
</dbReference>
<comment type="caution">
    <text evidence="3">The sequence shown here is derived from an EMBL/GenBank/DDBJ whole genome shotgun (WGS) entry which is preliminary data.</text>
</comment>
<dbReference type="Gene3D" id="1.10.357.10">
    <property type="entry name" value="Tetracycline Repressor, domain 2"/>
    <property type="match status" value="1"/>
</dbReference>
<evidence type="ECO:0000256" key="1">
    <source>
        <dbReference type="ARBA" id="ARBA00022491"/>
    </source>
</evidence>
<evidence type="ECO:0000256" key="2">
    <source>
        <dbReference type="ARBA" id="ARBA00023125"/>
    </source>
</evidence>
<dbReference type="AlphaFoldDB" id="A0A2C3XKM2"/>
<evidence type="ECO:0000313" key="3">
    <source>
        <dbReference type="EMBL" id="PEM57030.1"/>
    </source>
</evidence>
<dbReference type="PROSITE" id="PS50977">
    <property type="entry name" value="HTH_TETR_2"/>
    <property type="match status" value="1"/>
</dbReference>
<dbReference type="Gene3D" id="1.10.10.60">
    <property type="entry name" value="Homeodomain-like"/>
    <property type="match status" value="1"/>
</dbReference>
<dbReference type="EMBL" id="NUDP01000292">
    <property type="protein sequence ID" value="PEM57030.1"/>
    <property type="molecule type" value="Genomic_DNA"/>
</dbReference>
<dbReference type="InterPro" id="IPR009057">
    <property type="entry name" value="Homeodomain-like_sf"/>
</dbReference>
<dbReference type="InterPro" id="IPR001647">
    <property type="entry name" value="HTH_TetR"/>
</dbReference>
<accession>A0A2C3XKM2</accession>
<dbReference type="SUPFAM" id="SSF48498">
    <property type="entry name" value="Tetracyclin repressor-like, C-terminal domain"/>
    <property type="match status" value="1"/>
</dbReference>
<sequence length="205" mass="23839">MEHKQRPLGRPRQNKNTISTKDKIVNIATKLFLNKGYQIVSMDDVAKECDVTKATIYYYYATKADLFTDTMVQMMVRIRENMYRILSSNKPLKERLLDVAKIHLTATMDIDINSFMRDAKIFLSDKHLKQMQDAEDKMYEVLAQTIDKAIQEGEIPKRHTLLSVHAFVALLYVGDYKDVDQKPLIPDIEDLAQQIVDFYWNGLSK</sequence>
<dbReference type="GO" id="GO:0003677">
    <property type="term" value="F:DNA binding"/>
    <property type="evidence" value="ECO:0007669"/>
    <property type="project" value="UniProtKB-UniRule"/>
</dbReference>
<keyword evidence="2" id="KW-0238">DNA-binding</keyword>
<dbReference type="SUPFAM" id="SSF46689">
    <property type="entry name" value="Homeodomain-like"/>
    <property type="match status" value="1"/>
</dbReference>
<keyword evidence="1" id="KW-0678">Repressor</keyword>